<keyword evidence="1" id="KW-0472">Membrane</keyword>
<dbReference type="Proteomes" id="UP000887226">
    <property type="component" value="Unassembled WGS sequence"/>
</dbReference>
<protein>
    <submittedName>
        <fullName evidence="2">Uncharacterized protein</fullName>
    </submittedName>
</protein>
<dbReference type="Gene3D" id="1.20.58.340">
    <property type="entry name" value="Magnesium transport protein CorA, transmembrane region"/>
    <property type="match status" value="1"/>
</dbReference>
<dbReference type="EMBL" id="MU254000">
    <property type="protein sequence ID" value="KAG9243166.1"/>
    <property type="molecule type" value="Genomic_DNA"/>
</dbReference>
<feature type="transmembrane region" description="Helical" evidence="1">
    <location>
        <begin position="70"/>
        <end position="92"/>
    </location>
</feature>
<keyword evidence="3" id="KW-1185">Reference proteome</keyword>
<evidence type="ECO:0000256" key="1">
    <source>
        <dbReference type="SAM" id="Phobius"/>
    </source>
</evidence>
<accession>A0A9P8CFB8</accession>
<keyword evidence="1" id="KW-1133">Transmembrane helix</keyword>
<evidence type="ECO:0000313" key="3">
    <source>
        <dbReference type="Proteomes" id="UP000887226"/>
    </source>
</evidence>
<dbReference type="AlphaFoldDB" id="A0A9P8CFB8"/>
<dbReference type="OrthoDB" id="3563120at2759"/>
<comment type="caution">
    <text evidence="2">The sequence shown here is derived from an EMBL/GenBank/DDBJ whole genome shotgun (WGS) entry which is preliminary data.</text>
</comment>
<organism evidence="2 3">
    <name type="scientific">Calycina marina</name>
    <dbReference type="NCBI Taxonomy" id="1763456"/>
    <lineage>
        <taxon>Eukaryota</taxon>
        <taxon>Fungi</taxon>
        <taxon>Dikarya</taxon>
        <taxon>Ascomycota</taxon>
        <taxon>Pezizomycotina</taxon>
        <taxon>Leotiomycetes</taxon>
        <taxon>Helotiales</taxon>
        <taxon>Pezizellaceae</taxon>
        <taxon>Calycina</taxon>
    </lineage>
</organism>
<reference evidence="2" key="1">
    <citation type="journal article" date="2021" name="IMA Fungus">
        <title>Genomic characterization of three marine fungi, including Emericellopsis atlantica sp. nov. with signatures of a generalist lifestyle and marine biomass degradation.</title>
        <authorList>
            <person name="Hagestad O.C."/>
            <person name="Hou L."/>
            <person name="Andersen J.H."/>
            <person name="Hansen E.H."/>
            <person name="Altermark B."/>
            <person name="Li C."/>
            <person name="Kuhnert E."/>
            <person name="Cox R.J."/>
            <person name="Crous P.W."/>
            <person name="Spatafora J.W."/>
            <person name="Lail K."/>
            <person name="Amirebrahimi M."/>
            <person name="Lipzen A."/>
            <person name="Pangilinan J."/>
            <person name="Andreopoulos W."/>
            <person name="Hayes R.D."/>
            <person name="Ng V."/>
            <person name="Grigoriev I.V."/>
            <person name="Jackson S.A."/>
            <person name="Sutton T.D.S."/>
            <person name="Dobson A.D.W."/>
            <person name="Rama T."/>
        </authorList>
    </citation>
    <scope>NUCLEOTIDE SEQUENCE</scope>
    <source>
        <strain evidence="2">TRa3180A</strain>
    </source>
</reference>
<keyword evidence="1" id="KW-0812">Transmembrane</keyword>
<gene>
    <name evidence="2" type="ORF">BJ878DRAFT_481365</name>
</gene>
<proteinExistence type="predicted"/>
<feature type="transmembrane region" description="Helical" evidence="1">
    <location>
        <begin position="30"/>
        <end position="55"/>
    </location>
</feature>
<evidence type="ECO:0000313" key="2">
    <source>
        <dbReference type="EMBL" id="KAG9243166.1"/>
    </source>
</evidence>
<name>A0A9P8CFB8_9HELO</name>
<sequence length="130" mass="14813">MSTKIRGLTKQLFNATSVQEAAKSSTQNKYIFVSTVATVIYLSTVFLTCLFGMHLFDSTYPDFIAGPPKFWITIAVLSLGTYAVDGWGYWLARTENVKWSHLKERIKNMDGPDLKDRIDDVDWPNLKERA</sequence>